<sequence length="114" mass="11642">MRFPNTIPALALATLLSLGAWVSPGQAVQASPVQDSQAHSDQPTSDTWITTKVKAELASTDGVKSTDISVKTVNGEVTLIGVLASDTAVKKAVAAARGVKGVTNVDASGLKVKD</sequence>
<dbReference type="EMBL" id="JBHSGA010000003">
    <property type="protein sequence ID" value="MFC4525150.1"/>
    <property type="molecule type" value="Genomic_DNA"/>
</dbReference>
<dbReference type="Proteomes" id="UP001595961">
    <property type="component" value="Unassembled WGS sequence"/>
</dbReference>
<feature type="signal peptide" evidence="1">
    <location>
        <begin position="1"/>
        <end position="27"/>
    </location>
</feature>
<feature type="domain" description="BON" evidence="2">
    <location>
        <begin position="45"/>
        <end position="114"/>
    </location>
</feature>
<feature type="chain" id="PRO_5045417019" evidence="1">
    <location>
        <begin position="28"/>
        <end position="114"/>
    </location>
</feature>
<evidence type="ECO:0000313" key="4">
    <source>
        <dbReference type="Proteomes" id="UP001595961"/>
    </source>
</evidence>
<dbReference type="InterPro" id="IPR007055">
    <property type="entry name" value="BON_dom"/>
</dbReference>
<accession>A0ABV9BXE3</accession>
<dbReference type="PANTHER" id="PTHR34606">
    <property type="entry name" value="BON DOMAIN-CONTAINING PROTEIN"/>
    <property type="match status" value="1"/>
</dbReference>
<evidence type="ECO:0000313" key="3">
    <source>
        <dbReference type="EMBL" id="MFC4525150.1"/>
    </source>
</evidence>
<keyword evidence="4" id="KW-1185">Reference proteome</keyword>
<dbReference type="PROSITE" id="PS50914">
    <property type="entry name" value="BON"/>
    <property type="match status" value="1"/>
</dbReference>
<reference evidence="4" key="1">
    <citation type="journal article" date="2019" name="Int. J. Syst. Evol. Microbiol.">
        <title>The Global Catalogue of Microorganisms (GCM) 10K type strain sequencing project: providing services to taxonomists for standard genome sequencing and annotation.</title>
        <authorList>
            <consortium name="The Broad Institute Genomics Platform"/>
            <consortium name="The Broad Institute Genome Sequencing Center for Infectious Disease"/>
            <person name="Wu L."/>
            <person name="Ma J."/>
        </authorList>
    </citation>
    <scope>NUCLEOTIDE SEQUENCE [LARGE SCALE GENOMIC DNA]</scope>
    <source>
        <strain evidence="4">CCM 4481</strain>
    </source>
</reference>
<evidence type="ECO:0000256" key="1">
    <source>
        <dbReference type="SAM" id="SignalP"/>
    </source>
</evidence>
<dbReference type="RefSeq" id="WP_266150046.1">
    <property type="nucleotide sequence ID" value="NZ_JAPDPF010000003.1"/>
</dbReference>
<protein>
    <submittedName>
        <fullName evidence="3">BON domain-containing protein</fullName>
    </submittedName>
</protein>
<dbReference type="InterPro" id="IPR051686">
    <property type="entry name" value="Lipoprotein_DolP"/>
</dbReference>
<gene>
    <name evidence="3" type="ORF">ACFO5W_00755</name>
</gene>
<organism evidence="3 4">
    <name type="scientific">Dyella halodurans</name>
    <dbReference type="NCBI Taxonomy" id="1920171"/>
    <lineage>
        <taxon>Bacteria</taxon>
        <taxon>Pseudomonadati</taxon>
        <taxon>Pseudomonadota</taxon>
        <taxon>Gammaproteobacteria</taxon>
        <taxon>Lysobacterales</taxon>
        <taxon>Rhodanobacteraceae</taxon>
        <taxon>Dyella</taxon>
    </lineage>
</organism>
<comment type="caution">
    <text evidence="3">The sequence shown here is derived from an EMBL/GenBank/DDBJ whole genome shotgun (WGS) entry which is preliminary data.</text>
</comment>
<dbReference type="PANTHER" id="PTHR34606:SF15">
    <property type="entry name" value="BON DOMAIN-CONTAINING PROTEIN"/>
    <property type="match status" value="1"/>
</dbReference>
<evidence type="ECO:0000259" key="2">
    <source>
        <dbReference type="PROSITE" id="PS50914"/>
    </source>
</evidence>
<dbReference type="InterPro" id="IPR014004">
    <property type="entry name" value="Transpt-assoc_nodulatn_dom_bac"/>
</dbReference>
<name>A0ABV9BXE3_9GAMM</name>
<dbReference type="Pfam" id="PF04972">
    <property type="entry name" value="BON"/>
    <property type="match status" value="1"/>
</dbReference>
<keyword evidence="1" id="KW-0732">Signal</keyword>
<proteinExistence type="predicted"/>
<dbReference type="Gene3D" id="3.30.1340.30">
    <property type="match status" value="1"/>
</dbReference>
<dbReference type="SMART" id="SM00749">
    <property type="entry name" value="BON"/>
    <property type="match status" value="1"/>
</dbReference>